<accession>A0ABU6JJK5</accession>
<protein>
    <submittedName>
        <fullName evidence="2">Uncharacterized protein</fullName>
    </submittedName>
</protein>
<sequence length="194" mass="22401">MNPKLDKAERFGLAQQCLEEDLLLSSKKTVLLLHQIDTMLLQIDHILNVSQPPLTGKIRIEWPMRNSTRYTPVPVVWTRLKGNEVRFRYKMVPTANLPRRAKHAGPFAKHAKWVRALLMQVQWLLDMRNRALIAHRDYQLTISKLAEGNEHNFGQIRTLITEVFGTLELDPATWHVHSSGDPRGPESEDQLVDE</sequence>
<comment type="caution">
    <text evidence="2">The sequence shown here is derived from an EMBL/GenBank/DDBJ whole genome shotgun (WGS) entry which is preliminary data.</text>
</comment>
<proteinExistence type="predicted"/>
<name>A0ABU6JJK5_9BURK</name>
<gene>
    <name evidence="2" type="ORF">RY831_30420</name>
</gene>
<feature type="region of interest" description="Disordered" evidence="1">
    <location>
        <begin position="175"/>
        <end position="194"/>
    </location>
</feature>
<reference evidence="2 3" key="1">
    <citation type="submission" date="2023-10" db="EMBL/GenBank/DDBJ databases">
        <title>Noviherbaspirillum sp. CPCC 100848 genome assembly.</title>
        <authorList>
            <person name="Li X.Y."/>
            <person name="Fang X.M."/>
        </authorList>
    </citation>
    <scope>NUCLEOTIDE SEQUENCE [LARGE SCALE GENOMIC DNA]</scope>
    <source>
        <strain evidence="2 3">CPCC 100848</strain>
    </source>
</reference>
<dbReference type="EMBL" id="JAWIIV010000055">
    <property type="protein sequence ID" value="MEC4723460.1"/>
    <property type="molecule type" value="Genomic_DNA"/>
</dbReference>
<evidence type="ECO:0000256" key="1">
    <source>
        <dbReference type="SAM" id="MobiDB-lite"/>
    </source>
</evidence>
<evidence type="ECO:0000313" key="2">
    <source>
        <dbReference type="EMBL" id="MEC4723460.1"/>
    </source>
</evidence>
<evidence type="ECO:0000313" key="3">
    <source>
        <dbReference type="Proteomes" id="UP001352263"/>
    </source>
</evidence>
<dbReference type="Proteomes" id="UP001352263">
    <property type="component" value="Unassembled WGS sequence"/>
</dbReference>
<keyword evidence="3" id="KW-1185">Reference proteome</keyword>
<organism evidence="2 3">
    <name type="scientific">Noviherbaspirillum album</name>
    <dbReference type="NCBI Taxonomy" id="3080276"/>
    <lineage>
        <taxon>Bacteria</taxon>
        <taxon>Pseudomonadati</taxon>
        <taxon>Pseudomonadota</taxon>
        <taxon>Betaproteobacteria</taxon>
        <taxon>Burkholderiales</taxon>
        <taxon>Oxalobacteraceae</taxon>
        <taxon>Noviherbaspirillum</taxon>
    </lineage>
</organism>